<dbReference type="OrthoDB" id="5383272at2"/>
<gene>
    <name evidence="2" type="ORF">C8E97_4308</name>
</gene>
<dbReference type="Pfam" id="PF00550">
    <property type="entry name" value="PP-binding"/>
    <property type="match status" value="1"/>
</dbReference>
<dbReference type="AlphaFoldDB" id="A0A495W3K4"/>
<protein>
    <submittedName>
        <fullName evidence="2">Phosphopantetheine binding protein</fullName>
    </submittedName>
</protein>
<dbReference type="PROSITE" id="PS50075">
    <property type="entry name" value="CARRIER"/>
    <property type="match status" value="1"/>
</dbReference>
<evidence type="ECO:0000313" key="3">
    <source>
        <dbReference type="Proteomes" id="UP000282084"/>
    </source>
</evidence>
<accession>A0A495W3K4</accession>
<evidence type="ECO:0000313" key="2">
    <source>
        <dbReference type="EMBL" id="RKT55627.1"/>
    </source>
</evidence>
<dbReference type="Proteomes" id="UP000282084">
    <property type="component" value="Unassembled WGS sequence"/>
</dbReference>
<reference evidence="2 3" key="1">
    <citation type="submission" date="2018-10" db="EMBL/GenBank/DDBJ databases">
        <title>Sequencing the genomes of 1000 actinobacteria strains.</title>
        <authorList>
            <person name="Klenk H.-P."/>
        </authorList>
    </citation>
    <scope>NUCLEOTIDE SEQUENCE [LARGE SCALE GENOMIC DNA]</scope>
    <source>
        <strain evidence="2 3">DSM 43800</strain>
    </source>
</reference>
<name>A0A495W3K4_9PSEU</name>
<dbReference type="RefSeq" id="WP_121007302.1">
    <property type="nucleotide sequence ID" value="NZ_RBXO01000001.1"/>
</dbReference>
<comment type="caution">
    <text evidence="2">The sequence shown here is derived from an EMBL/GenBank/DDBJ whole genome shotgun (WGS) entry which is preliminary data.</text>
</comment>
<dbReference type="Gene3D" id="1.10.1200.10">
    <property type="entry name" value="ACP-like"/>
    <property type="match status" value="1"/>
</dbReference>
<evidence type="ECO:0000259" key="1">
    <source>
        <dbReference type="PROSITE" id="PS50075"/>
    </source>
</evidence>
<keyword evidence="3" id="KW-1185">Reference proteome</keyword>
<organism evidence="2 3">
    <name type="scientific">Saccharothrix australiensis</name>
    <dbReference type="NCBI Taxonomy" id="2072"/>
    <lineage>
        <taxon>Bacteria</taxon>
        <taxon>Bacillati</taxon>
        <taxon>Actinomycetota</taxon>
        <taxon>Actinomycetes</taxon>
        <taxon>Pseudonocardiales</taxon>
        <taxon>Pseudonocardiaceae</taxon>
        <taxon>Saccharothrix</taxon>
    </lineage>
</organism>
<feature type="domain" description="Carrier" evidence="1">
    <location>
        <begin position="9"/>
        <end position="87"/>
    </location>
</feature>
<dbReference type="InterPro" id="IPR009081">
    <property type="entry name" value="PP-bd_ACP"/>
</dbReference>
<dbReference type="EMBL" id="RBXO01000001">
    <property type="protein sequence ID" value="RKT55627.1"/>
    <property type="molecule type" value="Genomic_DNA"/>
</dbReference>
<proteinExistence type="predicted"/>
<sequence length="91" mass="10376">MADEDTRTDLVERLLNFTRNDLLGDREIEDLTARTPLLEWGVLNSMQTARLVAWIREELGVRIPPARIVSRNFRTLETVADLVLSLREGAA</sequence>
<dbReference type="SUPFAM" id="SSF47336">
    <property type="entry name" value="ACP-like"/>
    <property type="match status" value="1"/>
</dbReference>
<dbReference type="InterPro" id="IPR036736">
    <property type="entry name" value="ACP-like_sf"/>
</dbReference>